<dbReference type="Pfam" id="PF13472">
    <property type="entry name" value="Lipase_GDSL_2"/>
    <property type="match status" value="1"/>
</dbReference>
<evidence type="ECO:0000313" key="6">
    <source>
        <dbReference type="Proteomes" id="UP000702954"/>
    </source>
</evidence>
<name>A0A4R3JU54_9FIRM</name>
<protein>
    <submittedName>
        <fullName evidence="4">Lysophospholipase L1-like esterase</fullName>
    </submittedName>
</protein>
<organism evidence="4 5">
    <name type="scientific">Faecalimonas umbilicata</name>
    <dbReference type="NCBI Taxonomy" id="1912855"/>
    <lineage>
        <taxon>Bacteria</taxon>
        <taxon>Bacillati</taxon>
        <taxon>Bacillota</taxon>
        <taxon>Clostridia</taxon>
        <taxon>Lachnospirales</taxon>
        <taxon>Lachnospiraceae</taxon>
        <taxon>Faecalimonas</taxon>
    </lineage>
</organism>
<dbReference type="Gene3D" id="3.40.50.1110">
    <property type="entry name" value="SGNH hydrolase"/>
    <property type="match status" value="1"/>
</dbReference>
<dbReference type="RefSeq" id="WP_116441775.1">
    <property type="nucleotide sequence ID" value="NZ_BHEO01000008.1"/>
</dbReference>
<keyword evidence="1" id="KW-0812">Transmembrane</keyword>
<dbReference type="InterPro" id="IPR013830">
    <property type="entry name" value="SGNH_hydro"/>
</dbReference>
<comment type="caution">
    <text evidence="4">The sequence shown here is derived from an EMBL/GenBank/DDBJ whole genome shotgun (WGS) entry which is preliminary data.</text>
</comment>
<dbReference type="SUPFAM" id="SSF52266">
    <property type="entry name" value="SGNH hydrolase"/>
    <property type="match status" value="1"/>
</dbReference>
<reference evidence="3 6" key="1">
    <citation type="journal article" date="2018" name="Int. J. Syst. Evol. Microbiol.">
        <title>Draft Genome Sequence of Faecalimonas umbilicata JCM 30896T, an Acetate-Producing Bacterium Isolated from Human Feces.</title>
        <authorList>
            <person name="Sakamoto M."/>
            <person name="Ikeyama N."/>
            <person name="Yuki M."/>
            <person name="Ohkuma M."/>
        </authorList>
    </citation>
    <scope>NUCLEOTIDE SEQUENCE [LARGE SCALE GENOMIC DNA]</scope>
    <source>
        <strain evidence="3 6">EGH7</strain>
    </source>
</reference>
<dbReference type="AlphaFoldDB" id="A0A4R3JU54"/>
<evidence type="ECO:0000313" key="5">
    <source>
        <dbReference type="Proteomes" id="UP000294613"/>
    </source>
</evidence>
<dbReference type="PANTHER" id="PTHR30383">
    <property type="entry name" value="THIOESTERASE 1/PROTEASE 1/LYSOPHOSPHOLIPASE L1"/>
    <property type="match status" value="1"/>
</dbReference>
<accession>A0A4R3JU54</accession>
<evidence type="ECO:0000256" key="1">
    <source>
        <dbReference type="SAM" id="Phobius"/>
    </source>
</evidence>
<dbReference type="Proteomes" id="UP000294613">
    <property type="component" value="Unassembled WGS sequence"/>
</dbReference>
<feature type="transmembrane region" description="Helical" evidence="1">
    <location>
        <begin position="7"/>
        <end position="25"/>
    </location>
</feature>
<dbReference type="EMBL" id="BHEO01000008">
    <property type="protein sequence ID" value="GBU05318.1"/>
    <property type="molecule type" value="Genomic_DNA"/>
</dbReference>
<dbReference type="InterPro" id="IPR036514">
    <property type="entry name" value="SGNH_hydro_sf"/>
</dbReference>
<dbReference type="Proteomes" id="UP000702954">
    <property type="component" value="Unassembled WGS sequence"/>
</dbReference>
<evidence type="ECO:0000313" key="3">
    <source>
        <dbReference type="EMBL" id="GBU05318.1"/>
    </source>
</evidence>
<keyword evidence="1" id="KW-0472">Membrane</keyword>
<sequence length="251" mass="28133">MRKDVRKIAIGGVCVLTGVVLIFGIKKGITVLKTEKTETKKGVEVIRKLEQADISQIEGKILELERSEMEANPELYSQSMKARFSNALVLGDSITEGFVEYDFLRESSVIAELGMKVTDVTEKLDTIRTLNPQTVFLSYGMNDIAVTGGDAKVFKENYKEVLEDIREILPGAAIYINSIFPVQQMKIDESPVYGSLDTFNQTLRELAEEEGVTFIDNTEIVKEEYYEPDGVHMTSEIYPLWLVNMAEVAGL</sequence>
<keyword evidence="1" id="KW-1133">Transmembrane helix</keyword>
<dbReference type="InterPro" id="IPR051532">
    <property type="entry name" value="Ester_Hydrolysis_Enzymes"/>
</dbReference>
<gene>
    <name evidence="4" type="ORF">EDD74_10261</name>
    <name evidence="3" type="ORF">FAEUMB_18590</name>
</gene>
<reference evidence="4 5" key="2">
    <citation type="submission" date="2019-03" db="EMBL/GenBank/DDBJ databases">
        <title>Genomic Encyclopedia of Type Strains, Phase IV (KMG-IV): sequencing the most valuable type-strain genomes for metagenomic binning, comparative biology and taxonomic classification.</title>
        <authorList>
            <person name="Goeker M."/>
        </authorList>
    </citation>
    <scope>NUCLEOTIDE SEQUENCE [LARGE SCALE GENOMIC DNA]</scope>
    <source>
        <strain evidence="4 5">DSM 103426</strain>
    </source>
</reference>
<feature type="domain" description="SGNH hydrolase-type esterase" evidence="2">
    <location>
        <begin position="89"/>
        <end position="238"/>
    </location>
</feature>
<evidence type="ECO:0000259" key="2">
    <source>
        <dbReference type="Pfam" id="PF13472"/>
    </source>
</evidence>
<proteinExistence type="predicted"/>
<keyword evidence="6" id="KW-1185">Reference proteome</keyword>
<evidence type="ECO:0000313" key="4">
    <source>
        <dbReference type="EMBL" id="TCS69894.1"/>
    </source>
</evidence>
<dbReference type="EMBL" id="SLZV01000002">
    <property type="protein sequence ID" value="TCS69894.1"/>
    <property type="molecule type" value="Genomic_DNA"/>
</dbReference>